<organism evidence="2 3">
    <name type="scientific">Rhizophlyctis rosea</name>
    <dbReference type="NCBI Taxonomy" id="64517"/>
    <lineage>
        <taxon>Eukaryota</taxon>
        <taxon>Fungi</taxon>
        <taxon>Fungi incertae sedis</taxon>
        <taxon>Chytridiomycota</taxon>
        <taxon>Chytridiomycota incertae sedis</taxon>
        <taxon>Chytridiomycetes</taxon>
        <taxon>Rhizophlyctidales</taxon>
        <taxon>Rhizophlyctidaceae</taxon>
        <taxon>Rhizophlyctis</taxon>
    </lineage>
</organism>
<keyword evidence="1" id="KW-0732">Signal</keyword>
<keyword evidence="3" id="KW-1185">Reference proteome</keyword>
<reference evidence="2" key="1">
    <citation type="submission" date="2020-05" db="EMBL/GenBank/DDBJ databases">
        <title>Phylogenomic resolution of chytrid fungi.</title>
        <authorList>
            <person name="Stajich J.E."/>
            <person name="Amses K."/>
            <person name="Simmons R."/>
            <person name="Seto K."/>
            <person name="Myers J."/>
            <person name="Bonds A."/>
            <person name="Quandt C.A."/>
            <person name="Barry K."/>
            <person name="Liu P."/>
            <person name="Grigoriev I."/>
            <person name="Longcore J.E."/>
            <person name="James T.Y."/>
        </authorList>
    </citation>
    <scope>NUCLEOTIDE SEQUENCE</scope>
    <source>
        <strain evidence="2">JEL0318</strain>
    </source>
</reference>
<sequence length="188" mass="18707">MRFTKSLPTLLATASMSVNAISLSDVPTACLGQCAQFVGALDCITPLQNATTNAALQTASNDAAVCLCPQIAPSDTRKAAAVQACQTCVIGEAEKQGAGLELGLFSSALTQLIENCERNDTAAAGQLIAGVVQTAQTFMNNGTATTTVAPTSSSTAKAAGGASGAIGFAQMSSAGVIVLAMVGGVLMM</sequence>
<dbReference type="Proteomes" id="UP001212841">
    <property type="component" value="Unassembled WGS sequence"/>
</dbReference>
<gene>
    <name evidence="2" type="ORF">HK097_003378</name>
</gene>
<dbReference type="AlphaFoldDB" id="A0AAD5WXX6"/>
<protein>
    <submittedName>
        <fullName evidence="2">Uncharacterized protein</fullName>
    </submittedName>
</protein>
<evidence type="ECO:0000313" key="2">
    <source>
        <dbReference type="EMBL" id="KAJ3037782.1"/>
    </source>
</evidence>
<name>A0AAD5WXX6_9FUNG</name>
<evidence type="ECO:0000256" key="1">
    <source>
        <dbReference type="SAM" id="SignalP"/>
    </source>
</evidence>
<feature type="signal peptide" evidence="1">
    <location>
        <begin position="1"/>
        <end position="20"/>
    </location>
</feature>
<accession>A0AAD5WXX6</accession>
<dbReference type="EMBL" id="JADGJD010001795">
    <property type="protein sequence ID" value="KAJ3037782.1"/>
    <property type="molecule type" value="Genomic_DNA"/>
</dbReference>
<feature type="chain" id="PRO_5041986697" evidence="1">
    <location>
        <begin position="21"/>
        <end position="188"/>
    </location>
</feature>
<comment type="caution">
    <text evidence="2">The sequence shown here is derived from an EMBL/GenBank/DDBJ whole genome shotgun (WGS) entry which is preliminary data.</text>
</comment>
<evidence type="ECO:0000313" key="3">
    <source>
        <dbReference type="Proteomes" id="UP001212841"/>
    </source>
</evidence>
<proteinExistence type="predicted"/>